<protein>
    <submittedName>
        <fullName evidence="1">Uncharacterized protein</fullName>
    </submittedName>
</protein>
<gene>
    <name evidence="1" type="ORF">X797_004717</name>
</gene>
<proteinExistence type="predicted"/>
<dbReference type="AlphaFoldDB" id="A0A0A1UX13"/>
<sequence length="295" mass="32700">MANQLTVNLFEEPIEEGEFRTKNKPNERFRPVLVDRGDQLCTKINIVGITHGEMTGGDDLATLLVFEMRHIATGGRRFKSASVMFKFEDSEGKSDWDPVVHDISPEGQWALSKTEKVRNIKLGANAGLSAGIDPISAEAGLLWEMEEVKSREFYTKLTGAKKIIRKGFDGQENVVIWKLEENGDKQDGIPIFVRAAVLLRRPYDVPFTFTVKVKADVDFIGKVKTLFGLEKNDPIDPVEIGLAEMPKTGRASMVSLDPQIHNLKEMDSLGLKDVADVTVTTVLDGTELRGRGAAK</sequence>
<organism evidence="1 2">
    <name type="scientific">Metarhizium robertsii</name>
    <dbReference type="NCBI Taxonomy" id="568076"/>
    <lineage>
        <taxon>Eukaryota</taxon>
        <taxon>Fungi</taxon>
        <taxon>Dikarya</taxon>
        <taxon>Ascomycota</taxon>
        <taxon>Pezizomycotina</taxon>
        <taxon>Sordariomycetes</taxon>
        <taxon>Hypocreomycetidae</taxon>
        <taxon>Hypocreales</taxon>
        <taxon>Clavicipitaceae</taxon>
        <taxon>Metarhizium</taxon>
    </lineage>
</organism>
<dbReference type="eggNOG" id="ENOG502SXY4">
    <property type="taxonomic scope" value="Eukaryota"/>
</dbReference>
<name>A0A0A1UX13_9HYPO</name>
<dbReference type="HOGENOM" id="CLU_072358_2_0_1"/>
<dbReference type="Proteomes" id="UP000030151">
    <property type="component" value="Unassembled WGS sequence"/>
</dbReference>
<evidence type="ECO:0000313" key="2">
    <source>
        <dbReference type="Proteomes" id="UP000030151"/>
    </source>
</evidence>
<evidence type="ECO:0000313" key="1">
    <source>
        <dbReference type="EMBL" id="EXV01883.1"/>
    </source>
</evidence>
<reference evidence="1 2" key="1">
    <citation type="submission" date="2014-02" db="EMBL/GenBank/DDBJ databases">
        <title>The genome sequence of the entomopathogenic fungus Metarhizium robertsii ARSEF 2575.</title>
        <authorList>
            <person name="Giuliano Garisto Donzelli B."/>
            <person name="Roe B.A."/>
            <person name="Macmil S.L."/>
            <person name="Krasnoff S.B."/>
            <person name="Gibson D.M."/>
        </authorList>
    </citation>
    <scope>NUCLEOTIDE SEQUENCE [LARGE SCALE GENOMIC DNA]</scope>
    <source>
        <strain evidence="1 2">ARSEF 2575</strain>
    </source>
</reference>
<comment type="caution">
    <text evidence="1">The sequence shown here is derived from an EMBL/GenBank/DDBJ whole genome shotgun (WGS) entry which is preliminary data.</text>
</comment>
<dbReference type="OrthoDB" id="5030973at2759"/>
<accession>A0A0A1UX13</accession>
<dbReference type="EMBL" id="JELW01000006">
    <property type="protein sequence ID" value="EXV01883.1"/>
    <property type="molecule type" value="Genomic_DNA"/>
</dbReference>